<evidence type="ECO:0008006" key="4">
    <source>
        <dbReference type="Google" id="ProtNLM"/>
    </source>
</evidence>
<dbReference type="RefSeq" id="XP_025380038.1">
    <property type="nucleotide sequence ID" value="XM_025523340.1"/>
</dbReference>
<dbReference type="InterPro" id="IPR013169">
    <property type="entry name" value="mRNA_splic_Cwf18-like"/>
</dbReference>
<evidence type="ECO:0000313" key="2">
    <source>
        <dbReference type="EMBL" id="PWN92840.1"/>
    </source>
</evidence>
<evidence type="ECO:0000313" key="3">
    <source>
        <dbReference type="Proteomes" id="UP000245768"/>
    </source>
</evidence>
<dbReference type="AlphaFoldDB" id="A0A316YTE9"/>
<organism evidence="2 3">
    <name type="scientific">Acaromyces ingoldii</name>
    <dbReference type="NCBI Taxonomy" id="215250"/>
    <lineage>
        <taxon>Eukaryota</taxon>
        <taxon>Fungi</taxon>
        <taxon>Dikarya</taxon>
        <taxon>Basidiomycota</taxon>
        <taxon>Ustilaginomycotina</taxon>
        <taxon>Exobasidiomycetes</taxon>
        <taxon>Exobasidiales</taxon>
        <taxon>Cryptobasidiaceae</taxon>
        <taxon>Acaromyces</taxon>
    </lineage>
</organism>
<dbReference type="OrthoDB" id="10261348at2759"/>
<dbReference type="GO" id="GO:0071014">
    <property type="term" value="C:post-mRNA release spliceosomal complex"/>
    <property type="evidence" value="ECO:0007669"/>
    <property type="project" value="TreeGrafter"/>
</dbReference>
<dbReference type="PANTHER" id="PTHR31551">
    <property type="entry name" value="PRE-MRNA-SPLICING FACTOR CWF18"/>
    <property type="match status" value="1"/>
</dbReference>
<proteinExistence type="predicted"/>
<dbReference type="STRING" id="215250.A0A316YTE9"/>
<evidence type="ECO:0000256" key="1">
    <source>
        <dbReference type="SAM" id="MobiDB-lite"/>
    </source>
</evidence>
<feature type="region of interest" description="Disordered" evidence="1">
    <location>
        <begin position="171"/>
        <end position="220"/>
    </location>
</feature>
<dbReference type="Proteomes" id="UP000245768">
    <property type="component" value="Unassembled WGS sequence"/>
</dbReference>
<gene>
    <name evidence="2" type="ORF">FA10DRAFT_276837</name>
</gene>
<keyword evidence="3" id="KW-1185">Reference proteome</keyword>
<dbReference type="PANTHER" id="PTHR31551:SF1">
    <property type="entry name" value="COILED-COIL DOMAIN-CONTAINING PROTEIN 12"/>
    <property type="match status" value="1"/>
</dbReference>
<accession>A0A316YTE9</accession>
<feature type="compositionally biased region" description="Low complexity" evidence="1">
    <location>
        <begin position="173"/>
        <end position="188"/>
    </location>
</feature>
<sequence length="220" mass="24173">MEAASASRRARIEALKKKKSEWLSSQRQANGSISSRQRRIEALQRAAAAAGEVEGDEEEDDDNLATEHLERLSIAQLLASFRRLAGQGKKLRIEELKNTIETDIAGYQEAVLAADEARREQELDLTNIAPKKLNWDLKRDMEKRLAKLERRDKEARLILIRQRVAAAAKMGDGTAPATGSAPATTLSAQEAQLAASTMGRGSNGMDQLDDEDDSDEEGSD</sequence>
<dbReference type="GeneID" id="37045256"/>
<dbReference type="EMBL" id="KZ819634">
    <property type="protein sequence ID" value="PWN92840.1"/>
    <property type="molecule type" value="Genomic_DNA"/>
</dbReference>
<dbReference type="InParanoid" id="A0A316YTE9"/>
<feature type="compositionally biased region" description="Acidic residues" evidence="1">
    <location>
        <begin position="207"/>
        <end position="220"/>
    </location>
</feature>
<dbReference type="Pfam" id="PF08315">
    <property type="entry name" value="cwf18"/>
    <property type="match status" value="1"/>
</dbReference>
<reference evidence="2 3" key="1">
    <citation type="journal article" date="2018" name="Mol. Biol. Evol.">
        <title>Broad Genomic Sampling Reveals a Smut Pathogenic Ancestry of the Fungal Clade Ustilaginomycotina.</title>
        <authorList>
            <person name="Kijpornyongpan T."/>
            <person name="Mondo S.J."/>
            <person name="Barry K."/>
            <person name="Sandor L."/>
            <person name="Lee J."/>
            <person name="Lipzen A."/>
            <person name="Pangilinan J."/>
            <person name="LaButti K."/>
            <person name="Hainaut M."/>
            <person name="Henrissat B."/>
            <person name="Grigoriev I.V."/>
            <person name="Spatafora J.W."/>
            <person name="Aime M.C."/>
        </authorList>
    </citation>
    <scope>NUCLEOTIDE SEQUENCE [LARGE SCALE GENOMIC DNA]</scope>
    <source>
        <strain evidence="2 3">MCA 4198</strain>
    </source>
</reference>
<protein>
    <recommendedName>
        <fullName evidence="4">mRNA splicing factor</fullName>
    </recommendedName>
</protein>
<dbReference type="GO" id="GO:0005684">
    <property type="term" value="C:U2-type spliceosomal complex"/>
    <property type="evidence" value="ECO:0007669"/>
    <property type="project" value="TreeGrafter"/>
</dbReference>
<name>A0A316YTE9_9BASI</name>